<evidence type="ECO:0000259" key="9">
    <source>
        <dbReference type="PROSITE" id="PS51192"/>
    </source>
</evidence>
<evidence type="ECO:0000256" key="2">
    <source>
        <dbReference type="ARBA" id="ARBA00022801"/>
    </source>
</evidence>
<dbReference type="GO" id="GO:0008270">
    <property type="term" value="F:zinc ion binding"/>
    <property type="evidence" value="ECO:0007669"/>
    <property type="project" value="UniProtKB-KW"/>
</dbReference>
<dbReference type="InterPro" id="IPR013083">
    <property type="entry name" value="Znf_RING/FYVE/PHD"/>
</dbReference>
<organism evidence="11 12">
    <name type="scientific">Perkinsus olseni</name>
    <name type="common">Perkinsus atlanticus</name>
    <dbReference type="NCBI Taxonomy" id="32597"/>
    <lineage>
        <taxon>Eukaryota</taxon>
        <taxon>Sar</taxon>
        <taxon>Alveolata</taxon>
        <taxon>Perkinsozoa</taxon>
        <taxon>Perkinsea</taxon>
        <taxon>Perkinsida</taxon>
        <taxon>Perkinsidae</taxon>
        <taxon>Perkinsus</taxon>
    </lineage>
</organism>
<evidence type="ECO:0000256" key="5">
    <source>
        <dbReference type="PROSITE-ProRule" id="PRU00175"/>
    </source>
</evidence>
<dbReference type="SMART" id="SM00487">
    <property type="entry name" value="DEXDc"/>
    <property type="match status" value="1"/>
</dbReference>
<proteinExistence type="inferred from homology"/>
<sequence>HIQRHYYSKRAMVQSEGEKAEENRLRGTVYCRSRRKQLQFQHNASLYVIEAFDRIEFGLAVQRNLRTGFCRHVRVGPRMGGVGVKEVAESEQAHADGAVPADGSSGAVEGWPKVTDPPSADTRFEYFGDDGEWREFWETQQEELRAIHQLRPIPRRFFFSTSSSVYIMDNFQLVDSGLSRDPSKLMGCGTKFVFYEASVERVLLKPEVQLNVHSLRSRPVRCIKPELTDGLSKVAAPEEIVVVDNIDCSTFGTPEGPKAVPFLNTSLKRTSSSVFSRARVLLSKIRLGPRSQPATPETSFAKPRHSLDSLVTSAPEGEGQLRVPFFSYKTSQGKVAYDERVQKELRKQYFLPRDRRPSTVIFRVGGRKYRLEGFNQCEAGGCRQVSGGTGHSRQVYVGFSSAPTAREALYGLPSTSPKGKMIENPLLRALEEQHLDPHGLIRWLEANRLTPTAAAEAASMREGAKNPVVSVPHSTFGVVRLPDCLDLMPQTSQDSLPQVEVEDVTLRPRGFAQFIRSAREGLDEGPEAPYSVDDINCRVCEKDLEEADDCLELNLCHHKFHRLCLSRWFGEKGRRDCPRCELPYGQKRGFVATGSQPKTGLLSWTTETPSPGDPHGPETGVIVLRIELKTKSRDFLFDAYLPDTEEGRLLLAMTTVAFRRCLLYDLSPLGNLEERVPLIKTREEVGVPYKLGRLTMALAENGITPEDTMSSSLLSRLGIWFLEAGTRGKSRTKLKDLPLPTPIQRMSYTAIGGEEQNHVSMVSPPGTGKTLAYLLPVIDRIVRVSEGLSIRRDKEGRAVRSDQQKTVVRSAGKGSPLLVVVVPTRELAEQAHTEVKKYCPPWMAVQLCAGGTGRDVRDSHVMALSHGADVVVGTPGRLKWLADHGALSLAKPVARPEIIASPVSKATGDERASPSLAEGLQKKPRPLSPCIVLDEADVLLTSEVVLDLVRELARRRQAQMVYASATFDAWMKDRLKELSPKYHILNATEEMEAQVVYALREVSHLFARLSSNAERRVRQLTWAIEKLRPGALTDIQVANKVLIYCREKTEVCLLADDPQLRNVCAPGRMMALHADMSPAQRKEVMDSYRTALADYGPVVLITTDIAARGLDISGIGLVIHYGAPKTTASYIHRVGRIRPETVKRVSRTGDDKCKSIMFLTSGGALLPPPRIAAQWGMLPAQVPTDKDIKIEKVRTMVKGILEAMEEQSEEASTDAEAWKTANSLLYGVDDPDITQSAAAVQNLAAALHLVALRQSPPSARSRPSLLSGRKGYSPILLLDPYLKKVPSKDRAAKLVSEAIKEAASHGLLEPLTEPLDSSTGNLPSRPEKRISPLGRIALTRRGYAVDIPTHYIRSVLGSKKLRSAGVIPIYLTTQVPRLITDERTFRLRVASRDRRAGVQEVTRFKRLRERITDCLEKRRRRGALRLLARWSRLALARLPPVVPLVLLSVSIVLDVLSSVTALLAGSEYRPESSQLDHRTTRFPGLLRLLSYISLSVVAMSRLRLWWRDVRVEVHGIIIKSGKACDGGDMNGRSRRRSGSHLPDSELTADDYELCRERYKYTPWPPPEMLGWAPFGTVPFGPQEAPKACYWTQGNATCFKVRQKGYAKTGLKLPSRYPIYECLGVDVVRSDMVLRKVAQLSVFQKVARGDELHGSEAPPFWRSDHQLNGLQWEKDIGIPRFLVVNCQLPFAAPPLFGSPDPSDSGMSVLSYFVINPTVLKEYRNGNLEKLAAINLFRQLLKTGVSKKGESALKIIALVENASELGLPGIINRYNGKPALLTKSLQLHSNVDGQGEVAEIDFDIRQWCYLARKSFYSFYGLLKDCVAQVGLVMEGEDDSELPEQLLACFRIANLDIEQAKLIDSS</sequence>
<comment type="domain">
    <text evidence="6">The Q motif is unique to and characteristic of the DEAD box family of RNA helicases and controls ATP binding and hydrolysis.</text>
</comment>
<dbReference type="GO" id="GO:0003724">
    <property type="term" value="F:RNA helicase activity"/>
    <property type="evidence" value="ECO:0007669"/>
    <property type="project" value="UniProtKB-EC"/>
</dbReference>
<feature type="domain" description="Helicase C-terminal" evidence="10">
    <location>
        <begin position="1019"/>
        <end position="1208"/>
    </location>
</feature>
<dbReference type="SUPFAM" id="SSF57850">
    <property type="entry name" value="RING/U-box"/>
    <property type="match status" value="1"/>
</dbReference>
<dbReference type="InterPro" id="IPR001841">
    <property type="entry name" value="Znf_RING"/>
</dbReference>
<dbReference type="InterPro" id="IPR027417">
    <property type="entry name" value="P-loop_NTPase"/>
</dbReference>
<comment type="similarity">
    <text evidence="6">Belongs to the DEAD box helicase family.</text>
</comment>
<name>A0A7J6RMQ2_PEROL</name>
<dbReference type="Gene3D" id="3.30.40.10">
    <property type="entry name" value="Zinc/RING finger domain, C3HC4 (zinc finger)"/>
    <property type="match status" value="1"/>
</dbReference>
<feature type="region of interest" description="Disordered" evidence="7">
    <location>
        <begin position="92"/>
        <end position="114"/>
    </location>
</feature>
<evidence type="ECO:0000313" key="11">
    <source>
        <dbReference type="EMBL" id="KAF4721466.1"/>
    </source>
</evidence>
<dbReference type="EMBL" id="JABANM010021286">
    <property type="protein sequence ID" value="KAF4721466.1"/>
    <property type="molecule type" value="Genomic_DNA"/>
</dbReference>
<dbReference type="Pfam" id="PF13639">
    <property type="entry name" value="zf-RING_2"/>
    <property type="match status" value="1"/>
</dbReference>
<accession>A0A7J6RMQ2</accession>
<comment type="catalytic activity">
    <reaction evidence="6">
        <text>ATP + H2O = ADP + phosphate + H(+)</text>
        <dbReference type="Rhea" id="RHEA:13065"/>
        <dbReference type="ChEBI" id="CHEBI:15377"/>
        <dbReference type="ChEBI" id="CHEBI:15378"/>
        <dbReference type="ChEBI" id="CHEBI:30616"/>
        <dbReference type="ChEBI" id="CHEBI:43474"/>
        <dbReference type="ChEBI" id="CHEBI:456216"/>
        <dbReference type="EC" id="3.6.4.13"/>
    </reaction>
</comment>
<keyword evidence="1 6" id="KW-0547">Nucleotide-binding</keyword>
<dbReference type="PROSITE" id="PS50089">
    <property type="entry name" value="ZF_RING_2"/>
    <property type="match status" value="1"/>
</dbReference>
<evidence type="ECO:0000256" key="7">
    <source>
        <dbReference type="SAM" id="MobiDB-lite"/>
    </source>
</evidence>
<feature type="domain" description="RING-type" evidence="8">
    <location>
        <begin position="537"/>
        <end position="581"/>
    </location>
</feature>
<evidence type="ECO:0000256" key="4">
    <source>
        <dbReference type="ARBA" id="ARBA00022884"/>
    </source>
</evidence>
<feature type="non-terminal residue" evidence="11">
    <location>
        <position position="1"/>
    </location>
</feature>
<dbReference type="Pfam" id="PF00270">
    <property type="entry name" value="DEAD"/>
    <property type="match status" value="1"/>
</dbReference>
<dbReference type="SMART" id="SM00184">
    <property type="entry name" value="RING"/>
    <property type="match status" value="1"/>
</dbReference>
<keyword evidence="2 6" id="KW-0378">Hydrolase</keyword>
<keyword evidence="6 11" id="KW-0347">Helicase</keyword>
<gene>
    <name evidence="11" type="primary">DDX43_2</name>
    <name evidence="11" type="ORF">FOZ62_003273</name>
</gene>
<keyword evidence="5" id="KW-0863">Zinc-finger</keyword>
<dbReference type="Proteomes" id="UP000574390">
    <property type="component" value="Unassembled WGS sequence"/>
</dbReference>
<dbReference type="InterPro" id="IPR014001">
    <property type="entry name" value="Helicase_ATP-bd"/>
</dbReference>
<evidence type="ECO:0000313" key="12">
    <source>
        <dbReference type="Proteomes" id="UP000574390"/>
    </source>
</evidence>
<reference evidence="11 12" key="1">
    <citation type="submission" date="2020-04" db="EMBL/GenBank/DDBJ databases">
        <title>Perkinsus olseni comparative genomics.</title>
        <authorList>
            <person name="Bogema D.R."/>
        </authorList>
    </citation>
    <scope>NUCLEOTIDE SEQUENCE [LARGE SCALE GENOMIC DNA]</scope>
    <source>
        <strain evidence="11">ATCC PRA-205</strain>
    </source>
</reference>
<dbReference type="InterPro" id="IPR009769">
    <property type="entry name" value="EDR2_C"/>
</dbReference>
<dbReference type="Pfam" id="PF00271">
    <property type="entry name" value="Helicase_C"/>
    <property type="match status" value="1"/>
</dbReference>
<dbReference type="CDD" id="cd16448">
    <property type="entry name" value="RING-H2"/>
    <property type="match status" value="1"/>
</dbReference>
<dbReference type="GO" id="GO:0016787">
    <property type="term" value="F:hydrolase activity"/>
    <property type="evidence" value="ECO:0007669"/>
    <property type="project" value="UniProtKB-KW"/>
</dbReference>
<keyword evidence="5" id="KW-0479">Metal-binding</keyword>
<dbReference type="GO" id="GO:0005524">
    <property type="term" value="F:ATP binding"/>
    <property type="evidence" value="ECO:0007669"/>
    <property type="project" value="UniProtKB-UniRule"/>
</dbReference>
<evidence type="ECO:0000256" key="6">
    <source>
        <dbReference type="RuleBase" id="RU365068"/>
    </source>
</evidence>
<dbReference type="EC" id="3.6.4.13" evidence="6"/>
<comment type="caution">
    <text evidence="11">The sequence shown here is derived from an EMBL/GenBank/DDBJ whole genome shotgun (WGS) entry which is preliminary data.</text>
</comment>
<dbReference type="SMART" id="SM00490">
    <property type="entry name" value="HELICc"/>
    <property type="match status" value="1"/>
</dbReference>
<dbReference type="CDD" id="cd18787">
    <property type="entry name" value="SF2_C_DEAD"/>
    <property type="match status" value="1"/>
</dbReference>
<dbReference type="PROSITE" id="PS51194">
    <property type="entry name" value="HELICASE_CTER"/>
    <property type="match status" value="1"/>
</dbReference>
<evidence type="ECO:0000259" key="8">
    <source>
        <dbReference type="PROSITE" id="PS50089"/>
    </source>
</evidence>
<evidence type="ECO:0000256" key="1">
    <source>
        <dbReference type="ARBA" id="ARBA00022741"/>
    </source>
</evidence>
<dbReference type="SUPFAM" id="SSF52540">
    <property type="entry name" value="P-loop containing nucleoside triphosphate hydrolases"/>
    <property type="match status" value="1"/>
</dbReference>
<dbReference type="Pfam" id="PF07059">
    <property type="entry name" value="EDR2_C"/>
    <property type="match status" value="1"/>
</dbReference>
<keyword evidence="5" id="KW-0862">Zinc</keyword>
<dbReference type="InterPro" id="IPR011545">
    <property type="entry name" value="DEAD/DEAH_box_helicase_dom"/>
</dbReference>
<evidence type="ECO:0000256" key="3">
    <source>
        <dbReference type="ARBA" id="ARBA00022840"/>
    </source>
</evidence>
<dbReference type="GO" id="GO:0003723">
    <property type="term" value="F:RNA binding"/>
    <property type="evidence" value="ECO:0007669"/>
    <property type="project" value="UniProtKB-UniRule"/>
</dbReference>
<keyword evidence="3 6" id="KW-0067">ATP-binding</keyword>
<evidence type="ECO:0000259" key="10">
    <source>
        <dbReference type="PROSITE" id="PS51194"/>
    </source>
</evidence>
<comment type="function">
    <text evidence="6">RNA helicase.</text>
</comment>
<feature type="domain" description="Helicase ATP-binding" evidence="9">
    <location>
        <begin position="750"/>
        <end position="985"/>
    </location>
</feature>
<dbReference type="Gene3D" id="3.40.50.300">
    <property type="entry name" value="P-loop containing nucleotide triphosphate hydrolases"/>
    <property type="match status" value="2"/>
</dbReference>
<dbReference type="PROSITE" id="PS51192">
    <property type="entry name" value="HELICASE_ATP_BIND_1"/>
    <property type="match status" value="1"/>
</dbReference>
<keyword evidence="4 6" id="KW-0694">RNA-binding</keyword>
<dbReference type="PANTHER" id="PTHR24031">
    <property type="entry name" value="RNA HELICASE"/>
    <property type="match status" value="1"/>
</dbReference>
<protein>
    <recommendedName>
        <fullName evidence="6">ATP-dependent RNA helicase</fullName>
        <ecNumber evidence="6">3.6.4.13</ecNumber>
    </recommendedName>
</protein>
<dbReference type="InterPro" id="IPR001650">
    <property type="entry name" value="Helicase_C-like"/>
</dbReference>